<gene>
    <name evidence="1" type="ORF">SMU82_08695</name>
</gene>
<proteinExistence type="predicted"/>
<dbReference type="EMBL" id="AHSR01000042">
    <property type="protein sequence ID" value="EMC22429.1"/>
    <property type="molecule type" value="Genomic_DNA"/>
</dbReference>
<protein>
    <submittedName>
        <fullName evidence="1">Restriction endonuclease</fullName>
    </submittedName>
</protein>
<dbReference type="GO" id="GO:0004519">
    <property type="term" value="F:endonuclease activity"/>
    <property type="evidence" value="ECO:0007669"/>
    <property type="project" value="UniProtKB-KW"/>
</dbReference>
<reference evidence="1 2" key="1">
    <citation type="journal article" date="2013" name="Mol. Biol. Evol.">
        <title>Evolutionary and population genomics of the cavity causing bacteria Streptococcus mutans.</title>
        <authorList>
            <person name="Cornejo O.E."/>
            <person name="Lefebure T."/>
            <person name="Pavinski Bitar P.D."/>
            <person name="Lang P."/>
            <person name="Richards V.P."/>
            <person name="Eilertson K."/>
            <person name="Do T."/>
            <person name="Beighton D."/>
            <person name="Zeng L."/>
            <person name="Ahn S.J."/>
            <person name="Burne R.A."/>
            <person name="Siepel A."/>
            <person name="Bustamante C.D."/>
            <person name="Stanhope M.J."/>
        </authorList>
    </citation>
    <scope>NUCLEOTIDE SEQUENCE [LARGE SCALE GENOMIC DNA]</scope>
    <source>
        <strain evidence="1 2">SM6</strain>
    </source>
</reference>
<keyword evidence="1" id="KW-0255">Endonuclease</keyword>
<evidence type="ECO:0000313" key="2">
    <source>
        <dbReference type="Proteomes" id="UP000011676"/>
    </source>
</evidence>
<sequence>MLSDEHLKIVFYEANSVNVFPNTGIAGRVVVTYVDTKLSTKRTFVL</sequence>
<dbReference type="Proteomes" id="UP000011676">
    <property type="component" value="Unassembled WGS sequence"/>
</dbReference>
<comment type="caution">
    <text evidence="1">The sequence shown here is derived from an EMBL/GenBank/DDBJ whole genome shotgun (WGS) entry which is preliminary data.</text>
</comment>
<accession>A0A829BFH8</accession>
<keyword evidence="1" id="KW-0540">Nuclease</keyword>
<name>A0A829BFH8_STRMG</name>
<organism evidence="1 2">
    <name type="scientific">Streptococcus mutans SM6</name>
    <dbReference type="NCBI Taxonomy" id="857119"/>
    <lineage>
        <taxon>Bacteria</taxon>
        <taxon>Bacillati</taxon>
        <taxon>Bacillota</taxon>
        <taxon>Bacilli</taxon>
        <taxon>Lactobacillales</taxon>
        <taxon>Streptococcaceae</taxon>
        <taxon>Streptococcus</taxon>
    </lineage>
</organism>
<evidence type="ECO:0000313" key="1">
    <source>
        <dbReference type="EMBL" id="EMC22429.1"/>
    </source>
</evidence>
<keyword evidence="1" id="KW-0378">Hydrolase</keyword>
<dbReference type="AlphaFoldDB" id="A0A829BFH8"/>